<dbReference type="RefSeq" id="WP_151558122.1">
    <property type="nucleotide sequence ID" value="NZ_WBMT01000002.1"/>
</dbReference>
<dbReference type="EMBL" id="WBMT01000002">
    <property type="protein sequence ID" value="KAB2351411.1"/>
    <property type="molecule type" value="Genomic_DNA"/>
</dbReference>
<evidence type="ECO:0000313" key="2">
    <source>
        <dbReference type="EMBL" id="KAB2351411.1"/>
    </source>
</evidence>
<evidence type="ECO:0000313" key="3">
    <source>
        <dbReference type="Proteomes" id="UP000468735"/>
    </source>
</evidence>
<accession>A0A6H9Z2Y9</accession>
<sequence>MTDWDEGALGALRSAASLGRGAAGVELLRVRPLEPVLQYAGDVLVAALGQAVPGTLPLAEKCLQALNARGEAGDRELAVELVQALAGGHDALTRVPVDLGELAGALHGRLGDGPFVIDLARGDVLPVDEAVSMDGTSAEALAGECGEQGPGYDRERWLTLSPEAAPAASAGPGPAAPGGEPPGGDFAREERERGRARLWLAAYGLSPAPRHL</sequence>
<protein>
    <submittedName>
        <fullName evidence="2">Uncharacterized protein</fullName>
    </submittedName>
</protein>
<comment type="caution">
    <text evidence="2">The sequence shown here is derived from an EMBL/GenBank/DDBJ whole genome shotgun (WGS) entry which is preliminary data.</text>
</comment>
<keyword evidence="3" id="KW-1185">Reference proteome</keyword>
<proteinExistence type="predicted"/>
<feature type="compositionally biased region" description="Low complexity" evidence="1">
    <location>
        <begin position="164"/>
        <end position="173"/>
    </location>
</feature>
<dbReference type="Proteomes" id="UP000468735">
    <property type="component" value="Unassembled WGS sequence"/>
</dbReference>
<feature type="region of interest" description="Disordered" evidence="1">
    <location>
        <begin position="164"/>
        <end position="191"/>
    </location>
</feature>
<dbReference type="AlphaFoldDB" id="A0A6H9Z2Y9"/>
<evidence type="ECO:0000256" key="1">
    <source>
        <dbReference type="SAM" id="MobiDB-lite"/>
    </source>
</evidence>
<reference evidence="2 3" key="1">
    <citation type="submission" date="2019-09" db="EMBL/GenBank/DDBJ databases">
        <title>Actinomadura physcomitrii sp. nov., a novel actinomycete isolated from moss [Physcomitrium sphaericum (Ludw) Fuernr].</title>
        <authorList>
            <person name="Zhuang X."/>
            <person name="Liu C."/>
        </authorList>
    </citation>
    <scope>NUCLEOTIDE SEQUENCE [LARGE SCALE GENOMIC DNA]</scope>
    <source>
        <strain evidence="2 3">HMC1</strain>
    </source>
</reference>
<name>A0A6H9Z2Y9_9ACTN</name>
<organism evidence="2 3">
    <name type="scientific">Actinomadura rudentiformis</name>
    <dbReference type="NCBI Taxonomy" id="359158"/>
    <lineage>
        <taxon>Bacteria</taxon>
        <taxon>Bacillati</taxon>
        <taxon>Actinomycetota</taxon>
        <taxon>Actinomycetes</taxon>
        <taxon>Streptosporangiales</taxon>
        <taxon>Thermomonosporaceae</taxon>
        <taxon>Actinomadura</taxon>
    </lineage>
</organism>
<dbReference type="OrthoDB" id="9816539at2"/>
<gene>
    <name evidence="2" type="ORF">F8566_03915</name>
</gene>